<evidence type="ECO:0000256" key="1">
    <source>
        <dbReference type="SAM" id="MobiDB-lite"/>
    </source>
</evidence>
<reference evidence="6" key="1">
    <citation type="submission" date="2017-02" db="UniProtKB">
        <authorList>
            <consortium name="WormBaseParasite"/>
        </authorList>
    </citation>
    <scope>IDENTIFICATION</scope>
</reference>
<evidence type="ECO:0000313" key="6">
    <source>
        <dbReference type="WBParaSite" id="HDID_0000358001-mRNA-1"/>
    </source>
</evidence>
<evidence type="ECO:0000313" key="2">
    <source>
        <dbReference type="EMBL" id="VDL35357.1"/>
    </source>
</evidence>
<evidence type="ECO:0000313" key="4">
    <source>
        <dbReference type="Proteomes" id="UP000274504"/>
    </source>
</evidence>
<dbReference type="EMBL" id="CABIJS010000708">
    <property type="protein sequence ID" value="VUZ56892.1"/>
    <property type="molecule type" value="Genomic_DNA"/>
</dbReference>
<evidence type="ECO:0000313" key="5">
    <source>
        <dbReference type="Proteomes" id="UP000321570"/>
    </source>
</evidence>
<evidence type="ECO:0000313" key="3">
    <source>
        <dbReference type="EMBL" id="VUZ56892.1"/>
    </source>
</evidence>
<accession>A0A0R3SFG2</accession>
<feature type="region of interest" description="Disordered" evidence="1">
    <location>
        <begin position="56"/>
        <end position="77"/>
    </location>
</feature>
<reference evidence="3 5" key="3">
    <citation type="submission" date="2019-07" db="EMBL/GenBank/DDBJ databases">
        <authorList>
            <person name="Jastrzebski P J."/>
            <person name="Paukszto L."/>
            <person name="Jastrzebski P J."/>
        </authorList>
    </citation>
    <scope>NUCLEOTIDE SEQUENCE [LARGE SCALE GENOMIC DNA]</scope>
    <source>
        <strain evidence="3 5">WMS-il1</strain>
    </source>
</reference>
<dbReference type="WBParaSite" id="HDID_0000358001-mRNA-1">
    <property type="protein sequence ID" value="HDID_0000358001-mRNA-1"/>
    <property type="gene ID" value="HDID_0000358001"/>
</dbReference>
<organism evidence="6">
    <name type="scientific">Hymenolepis diminuta</name>
    <name type="common">Rat tapeworm</name>
    <dbReference type="NCBI Taxonomy" id="6216"/>
    <lineage>
        <taxon>Eukaryota</taxon>
        <taxon>Metazoa</taxon>
        <taxon>Spiralia</taxon>
        <taxon>Lophotrochozoa</taxon>
        <taxon>Platyhelminthes</taxon>
        <taxon>Cestoda</taxon>
        <taxon>Eucestoda</taxon>
        <taxon>Cyclophyllidea</taxon>
        <taxon>Hymenolepididae</taxon>
        <taxon>Hymenolepis</taxon>
    </lineage>
</organism>
<reference evidence="2 4" key="2">
    <citation type="submission" date="2018-11" db="EMBL/GenBank/DDBJ databases">
        <authorList>
            <consortium name="Pathogen Informatics"/>
        </authorList>
    </citation>
    <scope>NUCLEOTIDE SEQUENCE [LARGE SCALE GENOMIC DNA]</scope>
</reference>
<dbReference type="OrthoDB" id="6249148at2759"/>
<dbReference type="AlphaFoldDB" id="A0A0R3SFG2"/>
<name>A0A0R3SFG2_HYMDI</name>
<dbReference type="EMBL" id="UYSG01001119">
    <property type="protein sequence ID" value="VDL35357.1"/>
    <property type="molecule type" value="Genomic_DNA"/>
</dbReference>
<keyword evidence="5" id="KW-1185">Reference proteome</keyword>
<dbReference type="Proteomes" id="UP000274504">
    <property type="component" value="Unassembled WGS sequence"/>
</dbReference>
<gene>
    <name evidence="2" type="ORF">HDID_LOCUS3578</name>
    <name evidence="3" type="ORF">WMSIL1_LOCUS14258</name>
</gene>
<proteinExistence type="predicted"/>
<sequence>MLKSNDNSHLAVVSAYSLHNSGIASSEDYSMIGGDEIDSGDINSRENVPSYLDTITEEEEDDHSSNSSYGTSEKDTVQHHCSPVYRPNLENDLLEAQYLIENPEGMDWFVGETNLDYDQFPYHGDTITKVRTSSPVEIFPLQLDGIAFYMTHSKDDLFLSSSLHCQIYFDRSGSKSLPAVNKLHDEVHPLRRNMTSSDICTMHSGVYSQANSKAPSPTRTQLHDVAEWTVSTPLVTTMTDTGGHRETPAAAAVNRSIDTENDFEADVYEKEVMDIPSGLSKMKRSPAVNGVNVLLENTSASLNDLAPHSTDILDTGSPMGEDSISISESFSSSMLSLSHRYSESPRMPKRPVYDYGTDETLLEIFMTPAVDGMECGDKDLSLNGSEKELLASLGMGFVWRDNCKELPKSSDIIEGIGNFNDEFDVPFIDTEESYSEAWYITASQQFSWLDRAQLADFEEITHYYSDTSEEPLAKEKERKLIDHPIKNLFVKKPKPKGIPTPKKLLNFRKVNNKSESEQNRRSSWMRQLCGCFTRKHGMV</sequence>
<protein>
    <submittedName>
        <fullName evidence="6">DUF3591 domain-containing protein</fullName>
    </submittedName>
</protein>
<dbReference type="Proteomes" id="UP000321570">
    <property type="component" value="Unassembled WGS sequence"/>
</dbReference>